<dbReference type="InterPro" id="IPR018253">
    <property type="entry name" value="DnaJ_domain_CS"/>
</dbReference>
<keyword evidence="1" id="KW-0963">Cytoplasm</keyword>
<dbReference type="InterPro" id="IPR036869">
    <property type="entry name" value="J_dom_sf"/>
</dbReference>
<dbReference type="GO" id="GO:0003677">
    <property type="term" value="F:DNA binding"/>
    <property type="evidence" value="ECO:0007669"/>
    <property type="project" value="UniProtKB-KW"/>
</dbReference>
<dbReference type="EMBL" id="FO082060">
    <property type="protein sequence ID" value="CCE24352.1"/>
    <property type="molecule type" value="Genomic_DNA"/>
</dbReference>
<dbReference type="GO" id="GO:0005737">
    <property type="term" value="C:cytoplasm"/>
    <property type="evidence" value="ECO:0007669"/>
    <property type="project" value="TreeGrafter"/>
</dbReference>
<dbReference type="PANTHER" id="PTHR43096">
    <property type="entry name" value="DNAJ HOMOLOG 1, MITOCHONDRIAL-RELATED"/>
    <property type="match status" value="1"/>
</dbReference>
<dbReference type="InterPro" id="IPR002939">
    <property type="entry name" value="DnaJ_C"/>
</dbReference>
<dbReference type="SUPFAM" id="SSF46565">
    <property type="entry name" value="Chaperone J-domain"/>
    <property type="match status" value="1"/>
</dbReference>
<dbReference type="CDD" id="cd10747">
    <property type="entry name" value="DnaJ_C"/>
    <property type="match status" value="1"/>
</dbReference>
<evidence type="ECO:0000256" key="1">
    <source>
        <dbReference type="ARBA" id="ARBA00022490"/>
    </source>
</evidence>
<dbReference type="Pfam" id="PF01556">
    <property type="entry name" value="DnaJ_C"/>
    <property type="match status" value="1"/>
</dbReference>
<dbReference type="FunFam" id="2.60.260.20:FF:000013">
    <property type="entry name" value="DnaJ subfamily B member 11"/>
    <property type="match status" value="1"/>
</dbReference>
<name>G4SYQ5_META2</name>
<dbReference type="RefSeq" id="WP_014149118.1">
    <property type="nucleotide sequence ID" value="NC_016112.1"/>
</dbReference>
<dbReference type="PANTHER" id="PTHR43096:SF52">
    <property type="entry name" value="DNAJ HOMOLOG 1, MITOCHONDRIAL-RELATED"/>
    <property type="match status" value="1"/>
</dbReference>
<dbReference type="PRINTS" id="PR00625">
    <property type="entry name" value="JDOMAIN"/>
</dbReference>
<dbReference type="HOGENOM" id="CLU_017633_0_0_6"/>
<reference evidence="6" key="1">
    <citation type="journal article" date="2012" name="J. Bacteriol.">
        <title>Genome sequence of the haloalkaliphilic methanotrophic bacterium Methylomicrobium alcaliphilum 20Z.</title>
        <authorList>
            <person name="Vuilleumier S."/>
            <person name="Khmelenina V.N."/>
            <person name="Bringel F."/>
            <person name="Reshetnikov A.S."/>
            <person name="Lajus A."/>
            <person name="Mangenot S."/>
            <person name="Rouy Z."/>
            <person name="Op den Camp H.J."/>
            <person name="Jetten M.S."/>
            <person name="Dispirito A.A."/>
            <person name="Dunfield P."/>
            <person name="Klotz M.G."/>
            <person name="Semrau J.D."/>
            <person name="Stein L.Y."/>
            <person name="Barbe V."/>
            <person name="Medigue C."/>
            <person name="Trotsenko Y.A."/>
            <person name="Kalyuzhnaya M.G."/>
        </authorList>
    </citation>
    <scope>NUCLEOTIDE SEQUENCE [LARGE SCALE GENOMIC DNA]</scope>
    <source>
        <strain evidence="6">DSM 19304 / NCIMB 14124 / VKM B-2133 / 20Z</strain>
    </source>
</reference>
<evidence type="ECO:0000259" key="4">
    <source>
        <dbReference type="PROSITE" id="PS50076"/>
    </source>
</evidence>
<dbReference type="PROSITE" id="PS50076">
    <property type="entry name" value="DNAJ_2"/>
    <property type="match status" value="1"/>
</dbReference>
<keyword evidence="3" id="KW-0143">Chaperone</keyword>
<keyword evidence="2 5" id="KW-0238">DNA-binding</keyword>
<organism evidence="5 6">
    <name type="scientific">Methylotuvimicrobium alcaliphilum (strain DSM 19304 / NCIMB 14124 / VKM B-2133 / 20Z)</name>
    <name type="common">Methylomicrobium alcaliphilum</name>
    <dbReference type="NCBI Taxonomy" id="1091494"/>
    <lineage>
        <taxon>Bacteria</taxon>
        <taxon>Pseudomonadati</taxon>
        <taxon>Pseudomonadota</taxon>
        <taxon>Gammaproteobacteria</taxon>
        <taxon>Methylococcales</taxon>
        <taxon>Methylococcaceae</taxon>
        <taxon>Methylotuvimicrobium</taxon>
    </lineage>
</organism>
<keyword evidence="6" id="KW-1185">Reference proteome</keyword>
<dbReference type="InterPro" id="IPR001623">
    <property type="entry name" value="DnaJ_domain"/>
</dbReference>
<proteinExistence type="predicted"/>
<dbReference type="GO" id="GO:0042026">
    <property type="term" value="P:protein refolding"/>
    <property type="evidence" value="ECO:0007669"/>
    <property type="project" value="TreeGrafter"/>
</dbReference>
<dbReference type="PROSITE" id="PS00636">
    <property type="entry name" value="DNAJ_1"/>
    <property type="match status" value="1"/>
</dbReference>
<dbReference type="STRING" id="1091494.MEALZ_2677"/>
<evidence type="ECO:0000256" key="3">
    <source>
        <dbReference type="ARBA" id="ARBA00023186"/>
    </source>
</evidence>
<accession>G4SYQ5</accession>
<dbReference type="Gene3D" id="1.10.287.110">
    <property type="entry name" value="DnaJ domain"/>
    <property type="match status" value="1"/>
</dbReference>
<dbReference type="SUPFAM" id="SSF49493">
    <property type="entry name" value="HSP40/DnaJ peptide-binding domain"/>
    <property type="match status" value="2"/>
</dbReference>
<gene>
    <name evidence="5" type="primary">cbpA</name>
    <name evidence="5" type="ordered locus">MEALZ_2677</name>
</gene>
<dbReference type="GO" id="GO:0051082">
    <property type="term" value="F:unfolded protein binding"/>
    <property type="evidence" value="ECO:0007669"/>
    <property type="project" value="InterPro"/>
</dbReference>
<evidence type="ECO:0000313" key="6">
    <source>
        <dbReference type="Proteomes" id="UP000008315"/>
    </source>
</evidence>
<evidence type="ECO:0000313" key="5">
    <source>
        <dbReference type="EMBL" id="CCE24352.1"/>
    </source>
</evidence>
<evidence type="ECO:0000256" key="2">
    <source>
        <dbReference type="ARBA" id="ARBA00023125"/>
    </source>
</evidence>
<dbReference type="PATRIC" id="fig|271065.3.peg.2748"/>
<dbReference type="Gene3D" id="2.60.260.20">
    <property type="entry name" value="Urease metallochaperone UreE, N-terminal domain"/>
    <property type="match status" value="2"/>
</dbReference>
<dbReference type="CDD" id="cd06257">
    <property type="entry name" value="DnaJ"/>
    <property type="match status" value="1"/>
</dbReference>
<dbReference type="SMART" id="SM00271">
    <property type="entry name" value="DnaJ"/>
    <property type="match status" value="1"/>
</dbReference>
<dbReference type="AlphaFoldDB" id="G4SYQ5"/>
<dbReference type="KEGG" id="mah:MEALZ_2677"/>
<dbReference type="InterPro" id="IPR008971">
    <property type="entry name" value="HSP40/DnaJ_pept-bd"/>
</dbReference>
<feature type="domain" description="J" evidence="4">
    <location>
        <begin position="5"/>
        <end position="69"/>
    </location>
</feature>
<sequence>MEYKDYYKIMGVEKTATQDEIKRAYRKLARKYHPDVSKEPDAEQKFKEVGEAYEVLKDPQKRAAYDRIGSQWREGQPFTPPPDWDVGFEFSGGGFTGGDTSGFSDFFESLFGRGGPFGAGRQAYSRSFSAQGQDHRAKILIDLEDAYHGASRLISLQIPELDEAGRMINKTRTLNVKIPKGVKTGQQIRLTGQGGPGIGNGRQGDLYLEIAFRKHRLFHAEGLDIYLELPVTPWEVALGATVAVPTLGGAVELKIPPGSQTGHKLRLKGRGLPGNPPGDQFAVLKVVVPPAKSDADKAIYEQMAKAMPLNPRVGMGV</sequence>
<dbReference type="Proteomes" id="UP000008315">
    <property type="component" value="Chromosome"/>
</dbReference>
<protein>
    <submittedName>
        <fullName evidence="5">Curved DNA-binding protein</fullName>
    </submittedName>
</protein>
<dbReference type="FunFam" id="2.60.260.20:FF:000008">
    <property type="entry name" value="Curved DNA-binding protein"/>
    <property type="match status" value="1"/>
</dbReference>
<dbReference type="Pfam" id="PF00226">
    <property type="entry name" value="DnaJ"/>
    <property type="match status" value="1"/>
</dbReference>